<dbReference type="PANTHER" id="PTHR28567:SF4">
    <property type="entry name" value="PROTEIN FAM53C"/>
    <property type="match status" value="1"/>
</dbReference>
<gene>
    <name evidence="3" type="ORF">GSONMT00005181001</name>
</gene>
<sequence length="378" mass="40403">MVSSFFLLTESSYWQFSPPSKPGLQGVLSSSFPPGPVPLVSPETHLPEGEALHRPLVPSTSVTDLSFPGAPLPPATPQTPLSLTVRARGPFTLPLHLAAQRVEGLDTCESPMPQWRGSGGALSASSSLNSSLHSSSSPTFFSLALSPDSPLPWNFPWDPSDTAGGGACCCFFPSPSSCSSSPSPLHPPPPPQRRFSLSPVLIREAAAQFLPPPPVPPQRAAPPPVVPASPSSACSTPSSLRRAIPPQLPRCHSQPCDLLLLKPGLKRRRDPDRPFARPVLDFTKMTQTRSTDPLSCMERGRLASGGDVCMGLEPFWGDFRGSCSPAEGLGRTSIGPLSESDEEGEEGEEEEDPDREECQPSVFERDCTELDLSLIEEN</sequence>
<dbReference type="STRING" id="8022.A0A060XR87"/>
<dbReference type="Proteomes" id="UP000193380">
    <property type="component" value="Unassembled WGS sequence"/>
</dbReference>
<feature type="compositionally biased region" description="Acidic residues" evidence="2">
    <location>
        <begin position="339"/>
        <end position="355"/>
    </location>
</feature>
<accession>A0A060XR87</accession>
<dbReference type="EMBL" id="FR905456">
    <property type="protein sequence ID" value="CDQ79435.1"/>
    <property type="molecule type" value="Genomic_DNA"/>
</dbReference>
<proteinExistence type="inferred from homology"/>
<dbReference type="AlphaFoldDB" id="A0A060XR87"/>
<evidence type="ECO:0008006" key="5">
    <source>
        <dbReference type="Google" id="ProtNLM"/>
    </source>
</evidence>
<dbReference type="InterPro" id="IPR029356">
    <property type="entry name" value="FAM53"/>
</dbReference>
<feature type="compositionally biased region" description="Pro residues" evidence="2">
    <location>
        <begin position="210"/>
        <end position="227"/>
    </location>
</feature>
<organism evidence="3 4">
    <name type="scientific">Oncorhynchus mykiss</name>
    <name type="common">Rainbow trout</name>
    <name type="synonym">Salmo gairdneri</name>
    <dbReference type="NCBI Taxonomy" id="8022"/>
    <lineage>
        <taxon>Eukaryota</taxon>
        <taxon>Metazoa</taxon>
        <taxon>Chordata</taxon>
        <taxon>Craniata</taxon>
        <taxon>Vertebrata</taxon>
        <taxon>Euteleostomi</taxon>
        <taxon>Actinopterygii</taxon>
        <taxon>Neopterygii</taxon>
        <taxon>Teleostei</taxon>
        <taxon>Protacanthopterygii</taxon>
        <taxon>Salmoniformes</taxon>
        <taxon>Salmonidae</taxon>
        <taxon>Salmoninae</taxon>
        <taxon>Oncorhynchus</taxon>
    </lineage>
</organism>
<reference evidence="3" key="2">
    <citation type="submission" date="2014-03" db="EMBL/GenBank/DDBJ databases">
        <authorList>
            <person name="Genoscope - CEA"/>
        </authorList>
    </citation>
    <scope>NUCLEOTIDE SEQUENCE</scope>
</reference>
<dbReference type="PANTHER" id="PTHR28567">
    <property type="entry name" value="PROTEIN FAM53A-LIKE ISOFORM X1"/>
    <property type="match status" value="1"/>
</dbReference>
<dbReference type="Pfam" id="PF15242">
    <property type="entry name" value="FAM53"/>
    <property type="match status" value="1"/>
</dbReference>
<dbReference type="GO" id="GO:0005634">
    <property type="term" value="C:nucleus"/>
    <property type="evidence" value="ECO:0007669"/>
    <property type="project" value="TreeGrafter"/>
</dbReference>
<dbReference type="PaxDb" id="8022-A0A060XR87"/>
<feature type="compositionally biased region" description="Low complexity" evidence="2">
    <location>
        <begin position="228"/>
        <end position="239"/>
    </location>
</feature>
<dbReference type="GO" id="GO:0006606">
    <property type="term" value="P:protein import into nucleus"/>
    <property type="evidence" value="ECO:0007669"/>
    <property type="project" value="TreeGrafter"/>
</dbReference>
<feature type="region of interest" description="Disordered" evidence="2">
    <location>
        <begin position="209"/>
        <end position="239"/>
    </location>
</feature>
<evidence type="ECO:0000313" key="3">
    <source>
        <dbReference type="EMBL" id="CDQ79435.1"/>
    </source>
</evidence>
<reference evidence="3" key="1">
    <citation type="journal article" date="2014" name="Nat. Commun.">
        <title>The rainbow trout genome provides novel insights into evolution after whole-genome duplication in vertebrates.</title>
        <authorList>
            <person name="Berthelot C."/>
            <person name="Brunet F."/>
            <person name="Chalopin D."/>
            <person name="Juanchich A."/>
            <person name="Bernard M."/>
            <person name="Noel B."/>
            <person name="Bento P."/>
            <person name="Da Silva C."/>
            <person name="Labadie K."/>
            <person name="Alberti A."/>
            <person name="Aury J.M."/>
            <person name="Louis A."/>
            <person name="Dehais P."/>
            <person name="Bardou P."/>
            <person name="Montfort J."/>
            <person name="Klopp C."/>
            <person name="Cabau C."/>
            <person name="Gaspin C."/>
            <person name="Thorgaard G.H."/>
            <person name="Boussaha M."/>
            <person name="Quillet E."/>
            <person name="Guyomard R."/>
            <person name="Galiana D."/>
            <person name="Bobe J."/>
            <person name="Volff J.N."/>
            <person name="Genet C."/>
            <person name="Wincker P."/>
            <person name="Jaillon O."/>
            <person name="Roest Crollius H."/>
            <person name="Guiguen Y."/>
        </authorList>
    </citation>
    <scope>NUCLEOTIDE SEQUENCE [LARGE SCALE GENOMIC DNA]</scope>
</reference>
<comment type="similarity">
    <text evidence="1">Belongs to the FAM53 family.</text>
</comment>
<evidence type="ECO:0000313" key="4">
    <source>
        <dbReference type="Proteomes" id="UP000193380"/>
    </source>
</evidence>
<evidence type="ECO:0000256" key="2">
    <source>
        <dbReference type="SAM" id="MobiDB-lite"/>
    </source>
</evidence>
<name>A0A060XR87_ONCMY</name>
<protein>
    <recommendedName>
        <fullName evidence="5">Family with sequence similarity 53 member C</fullName>
    </recommendedName>
</protein>
<feature type="region of interest" description="Disordered" evidence="2">
    <location>
        <begin position="327"/>
        <end position="363"/>
    </location>
</feature>
<evidence type="ECO:0000256" key="1">
    <source>
        <dbReference type="ARBA" id="ARBA00010984"/>
    </source>
</evidence>